<reference evidence="4 5" key="1">
    <citation type="submission" date="2024-03" db="EMBL/GenBank/DDBJ databases">
        <title>Complete genome sequence of the green alga Chloropicon roscoffensis RCC1871.</title>
        <authorList>
            <person name="Lemieux C."/>
            <person name="Pombert J.-F."/>
            <person name="Otis C."/>
            <person name="Turmel M."/>
        </authorList>
    </citation>
    <scope>NUCLEOTIDE SEQUENCE [LARGE SCALE GENOMIC DNA]</scope>
    <source>
        <strain evidence="4 5">RCC1871</strain>
    </source>
</reference>
<dbReference type="Proteomes" id="UP001472866">
    <property type="component" value="Chromosome 14"/>
</dbReference>
<dbReference type="GO" id="GO:0016787">
    <property type="term" value="F:hydrolase activity"/>
    <property type="evidence" value="ECO:0007669"/>
    <property type="project" value="UniProtKB-KW"/>
</dbReference>
<protein>
    <submittedName>
        <fullName evidence="4">Isochorismatase</fullName>
    </submittedName>
</protein>
<evidence type="ECO:0000313" key="4">
    <source>
        <dbReference type="EMBL" id="WZN66000.1"/>
    </source>
</evidence>
<dbReference type="EMBL" id="CP151514">
    <property type="protein sequence ID" value="WZN66000.1"/>
    <property type="molecule type" value="Genomic_DNA"/>
</dbReference>
<proteinExistence type="inferred from homology"/>
<feature type="domain" description="Isochorismatase-like" evidence="3">
    <location>
        <begin position="36"/>
        <end position="222"/>
    </location>
</feature>
<dbReference type="SUPFAM" id="SSF52499">
    <property type="entry name" value="Isochorismatase-like hydrolases"/>
    <property type="match status" value="1"/>
</dbReference>
<dbReference type="PANTHER" id="PTHR43540:SF16">
    <property type="entry name" value="ISOCHORISMATASE-LIKE DOMAIN-CONTAINING PROTEIN"/>
    <property type="match status" value="1"/>
</dbReference>
<dbReference type="InterPro" id="IPR036380">
    <property type="entry name" value="Isochorismatase-like_sf"/>
</dbReference>
<dbReference type="Pfam" id="PF00857">
    <property type="entry name" value="Isochorismatase"/>
    <property type="match status" value="1"/>
</dbReference>
<dbReference type="CDD" id="cd00431">
    <property type="entry name" value="cysteine_hydrolases"/>
    <property type="match status" value="1"/>
</dbReference>
<evidence type="ECO:0000256" key="1">
    <source>
        <dbReference type="ARBA" id="ARBA00006336"/>
    </source>
</evidence>
<gene>
    <name evidence="4" type="ORF">HKI87_14g75630</name>
</gene>
<evidence type="ECO:0000259" key="3">
    <source>
        <dbReference type="Pfam" id="PF00857"/>
    </source>
</evidence>
<evidence type="ECO:0000256" key="2">
    <source>
        <dbReference type="ARBA" id="ARBA00022801"/>
    </source>
</evidence>
<accession>A0AAX4PIZ1</accession>
<name>A0AAX4PIZ1_9CHLO</name>
<evidence type="ECO:0000313" key="5">
    <source>
        <dbReference type="Proteomes" id="UP001472866"/>
    </source>
</evidence>
<dbReference type="AlphaFoldDB" id="A0AAX4PIZ1"/>
<keyword evidence="5" id="KW-1185">Reference proteome</keyword>
<comment type="similarity">
    <text evidence="1">Belongs to the isochorismatase family.</text>
</comment>
<keyword evidence="2" id="KW-0378">Hydrolase</keyword>
<dbReference type="PANTHER" id="PTHR43540">
    <property type="entry name" value="PEROXYUREIDOACRYLATE/UREIDOACRYLATE AMIDOHYDROLASE-RELATED"/>
    <property type="match status" value="1"/>
</dbReference>
<dbReference type="InterPro" id="IPR050272">
    <property type="entry name" value="Isochorismatase-like_hydrls"/>
</dbReference>
<organism evidence="4 5">
    <name type="scientific">Chloropicon roscoffensis</name>
    <dbReference type="NCBI Taxonomy" id="1461544"/>
    <lineage>
        <taxon>Eukaryota</taxon>
        <taxon>Viridiplantae</taxon>
        <taxon>Chlorophyta</taxon>
        <taxon>Chloropicophyceae</taxon>
        <taxon>Chloropicales</taxon>
        <taxon>Chloropicaceae</taxon>
        <taxon>Chloropicon</taxon>
    </lineage>
</organism>
<sequence>MVTAMRTTAPRGLRAAVSGTRAARCVRARALDPKKTAVVLIEYQNDFVREGGKLHDGVKTVMEATNMMENTRKVVDEARSKGCKIVHAPITFSDDYRELSEEPYGILAGVKEGGCFKASEWGGAICDELAPQQGDVVVEGKRGLDGFASTNLDFVLRQNQIENVVLGGFLTNCCVESTMRTAYEKGYNVVTLTDCCAALSQEEQEASVEKTYPMFSRPMTSSDLLSKELA</sequence>
<dbReference type="Gene3D" id="3.40.50.850">
    <property type="entry name" value="Isochorismatase-like"/>
    <property type="match status" value="1"/>
</dbReference>
<dbReference type="InterPro" id="IPR000868">
    <property type="entry name" value="Isochorismatase-like_dom"/>
</dbReference>